<dbReference type="InParanoid" id="A0A672J9C6"/>
<dbReference type="GO" id="GO:0005173">
    <property type="term" value="F:stem cell factor receptor binding"/>
    <property type="evidence" value="ECO:0007669"/>
    <property type="project" value="InterPro"/>
</dbReference>
<accession>A0A672J9C6</accession>
<dbReference type="GO" id="GO:0030027">
    <property type="term" value="C:lamellipodium"/>
    <property type="evidence" value="ECO:0007669"/>
    <property type="project" value="UniProtKB-SubCell"/>
</dbReference>
<evidence type="ECO:0000256" key="1">
    <source>
        <dbReference type="ARBA" id="ARBA00004245"/>
    </source>
</evidence>
<evidence type="ECO:0000256" key="14">
    <source>
        <dbReference type="ARBA" id="ARBA00022989"/>
    </source>
</evidence>
<dbReference type="AlphaFoldDB" id="A0A672J9C6"/>
<evidence type="ECO:0000256" key="2">
    <source>
        <dbReference type="ARBA" id="ARBA00004251"/>
    </source>
</evidence>
<evidence type="ECO:0000256" key="16">
    <source>
        <dbReference type="ARBA" id="ARBA00023136"/>
    </source>
</evidence>
<keyword evidence="10" id="KW-0964">Secreted</keyword>
<evidence type="ECO:0000256" key="8">
    <source>
        <dbReference type="ARBA" id="ARBA00022475"/>
    </source>
</evidence>
<evidence type="ECO:0000256" key="10">
    <source>
        <dbReference type="ARBA" id="ARBA00022525"/>
    </source>
</evidence>
<keyword evidence="11 25" id="KW-0812">Transmembrane</keyword>
<reference evidence="27" key="3">
    <citation type="submission" date="2025-09" db="UniProtKB">
        <authorList>
            <consortium name="Ensembl"/>
        </authorList>
    </citation>
    <scope>IDENTIFICATION</scope>
</reference>
<dbReference type="GO" id="GO:0030175">
    <property type="term" value="C:filopodium"/>
    <property type="evidence" value="ECO:0007669"/>
    <property type="project" value="UniProtKB-SubCell"/>
</dbReference>
<keyword evidence="19" id="KW-0206">Cytoskeleton</keyword>
<feature type="signal peptide" evidence="26">
    <location>
        <begin position="1"/>
        <end position="26"/>
    </location>
</feature>
<comment type="subcellular location">
    <subcellularLocation>
        <location evidence="2">Cell membrane</location>
        <topology evidence="2">Single-pass type I membrane protein</topology>
    </subcellularLocation>
    <subcellularLocation>
        <location evidence="3">Cell projection</location>
        <location evidence="3">Filopodium</location>
    </subcellularLocation>
    <subcellularLocation>
        <location evidence="4">Cell projection</location>
        <location evidence="4">Lamellipodium</location>
    </subcellularLocation>
    <subcellularLocation>
        <location evidence="1">Cytoplasm</location>
        <location evidence="1">Cytoskeleton</location>
    </subcellularLocation>
    <subcellularLocation>
        <location evidence="5">Secreted</location>
    </subcellularLocation>
</comment>
<organism evidence="27 28">
    <name type="scientific">Salarias fasciatus</name>
    <name type="common">Jewelled blenny</name>
    <name type="synonym">Blennius fasciatus</name>
    <dbReference type="NCBI Taxonomy" id="181472"/>
    <lineage>
        <taxon>Eukaryota</taxon>
        <taxon>Metazoa</taxon>
        <taxon>Chordata</taxon>
        <taxon>Craniata</taxon>
        <taxon>Vertebrata</taxon>
        <taxon>Euteleostomi</taxon>
        <taxon>Actinopterygii</taxon>
        <taxon>Neopterygii</taxon>
        <taxon>Teleostei</taxon>
        <taxon>Neoteleostei</taxon>
        <taxon>Acanthomorphata</taxon>
        <taxon>Ovalentaria</taxon>
        <taxon>Blenniimorphae</taxon>
        <taxon>Blenniiformes</taxon>
        <taxon>Blennioidei</taxon>
        <taxon>Blenniidae</taxon>
        <taxon>Salariinae</taxon>
        <taxon>Salarias</taxon>
    </lineage>
</organism>
<dbReference type="Pfam" id="PF02404">
    <property type="entry name" value="SCF"/>
    <property type="match status" value="1"/>
</dbReference>
<dbReference type="GO" id="GO:0005125">
    <property type="term" value="F:cytokine activity"/>
    <property type="evidence" value="ECO:0007669"/>
    <property type="project" value="TreeGrafter"/>
</dbReference>
<keyword evidence="13" id="KW-0130">Cell adhesion</keyword>
<evidence type="ECO:0000256" key="7">
    <source>
        <dbReference type="ARBA" id="ARBA00017304"/>
    </source>
</evidence>
<evidence type="ECO:0000256" key="12">
    <source>
        <dbReference type="ARBA" id="ARBA00022729"/>
    </source>
</evidence>
<dbReference type="Gene3D" id="1.20.1250.10">
    <property type="match status" value="1"/>
</dbReference>
<name>A0A672J9C6_SALFA</name>
<dbReference type="GO" id="GO:0005576">
    <property type="term" value="C:extracellular region"/>
    <property type="evidence" value="ECO:0007669"/>
    <property type="project" value="UniProtKB-SubCell"/>
</dbReference>
<feature type="region of interest" description="Disordered" evidence="24">
    <location>
        <begin position="230"/>
        <end position="253"/>
    </location>
</feature>
<feature type="transmembrane region" description="Helical" evidence="25">
    <location>
        <begin position="204"/>
        <end position="222"/>
    </location>
</feature>
<evidence type="ECO:0000256" key="18">
    <source>
        <dbReference type="ARBA" id="ARBA00023180"/>
    </source>
</evidence>
<dbReference type="GO" id="GO:0005886">
    <property type="term" value="C:plasma membrane"/>
    <property type="evidence" value="ECO:0007669"/>
    <property type="project" value="UniProtKB-SubCell"/>
</dbReference>
<keyword evidence="12 26" id="KW-0732">Signal</keyword>
<evidence type="ECO:0000256" key="3">
    <source>
        <dbReference type="ARBA" id="ARBA00004486"/>
    </source>
</evidence>
<evidence type="ECO:0000256" key="13">
    <source>
        <dbReference type="ARBA" id="ARBA00022889"/>
    </source>
</evidence>
<keyword evidence="8" id="KW-1003">Cell membrane</keyword>
<dbReference type="FunCoup" id="A0A672J9C6">
    <property type="interactions" value="213"/>
</dbReference>
<keyword evidence="18" id="KW-0325">Glycoprotein</keyword>
<feature type="chain" id="PRO_5025650235" description="Kit ligand" evidence="26">
    <location>
        <begin position="27"/>
        <end position="269"/>
    </location>
</feature>
<evidence type="ECO:0000256" key="11">
    <source>
        <dbReference type="ARBA" id="ARBA00022692"/>
    </source>
</evidence>
<dbReference type="InterPro" id="IPR009079">
    <property type="entry name" value="4_helix_cytokine-like_core"/>
</dbReference>
<dbReference type="GO" id="GO:0008083">
    <property type="term" value="F:growth factor activity"/>
    <property type="evidence" value="ECO:0007669"/>
    <property type="project" value="UniProtKB-KW"/>
</dbReference>
<dbReference type="Ensembl" id="ENSSFAT00005052449.1">
    <property type="protein sequence ID" value="ENSSFAP00005050808.1"/>
    <property type="gene ID" value="ENSSFAG00005024480.1"/>
</dbReference>
<dbReference type="GO" id="GO:0008284">
    <property type="term" value="P:positive regulation of cell population proliferation"/>
    <property type="evidence" value="ECO:0007669"/>
    <property type="project" value="TreeGrafter"/>
</dbReference>
<protein>
    <recommendedName>
        <fullName evidence="7">Kit ligand</fullName>
    </recommendedName>
    <alternativeName>
        <fullName evidence="21">Mast cell growth factor</fullName>
    </alternativeName>
    <alternativeName>
        <fullName evidence="23">Stem cell factor</fullName>
    </alternativeName>
    <alternativeName>
        <fullName evidence="22">c-Kit ligand</fullName>
    </alternativeName>
</protein>
<dbReference type="GO" id="GO:0007155">
    <property type="term" value="P:cell adhesion"/>
    <property type="evidence" value="ECO:0007669"/>
    <property type="project" value="UniProtKB-KW"/>
</dbReference>
<evidence type="ECO:0000256" key="9">
    <source>
        <dbReference type="ARBA" id="ARBA00022490"/>
    </source>
</evidence>
<evidence type="ECO:0000256" key="21">
    <source>
        <dbReference type="ARBA" id="ARBA00030364"/>
    </source>
</evidence>
<keyword evidence="15" id="KW-0339">Growth factor</keyword>
<evidence type="ECO:0000256" key="24">
    <source>
        <dbReference type="SAM" id="MobiDB-lite"/>
    </source>
</evidence>
<feature type="region of interest" description="Disordered" evidence="24">
    <location>
        <begin position="167"/>
        <end position="187"/>
    </location>
</feature>
<evidence type="ECO:0000256" key="6">
    <source>
        <dbReference type="ARBA" id="ARBA00010419"/>
    </source>
</evidence>
<dbReference type="GO" id="GO:0005856">
    <property type="term" value="C:cytoskeleton"/>
    <property type="evidence" value="ECO:0007669"/>
    <property type="project" value="UniProtKB-SubCell"/>
</dbReference>
<evidence type="ECO:0000256" key="19">
    <source>
        <dbReference type="ARBA" id="ARBA00023212"/>
    </source>
</evidence>
<dbReference type="PANTHER" id="PTHR11574">
    <property type="entry name" value="KIT LIGAND"/>
    <property type="match status" value="1"/>
</dbReference>
<evidence type="ECO:0000256" key="5">
    <source>
        <dbReference type="ARBA" id="ARBA00004613"/>
    </source>
</evidence>
<dbReference type="SUPFAM" id="SSF47266">
    <property type="entry name" value="4-helical cytokines"/>
    <property type="match status" value="1"/>
</dbReference>
<keyword evidence="14 25" id="KW-1133">Transmembrane helix</keyword>
<keyword evidence="9" id="KW-0963">Cytoplasm</keyword>
<keyword evidence="28" id="KW-1185">Reference proteome</keyword>
<sequence>MKKSKSWIHVCVRFLLLIILTISSYSAKVSPVTDDISKLFTLKHNIPKDYKIPVHYVPKQEGGMCWVKLNVFSLESSLHDLAHKFGNISSNRNDISVIIVILQDLRFKLGPVDLLMYEFECHYREERWQPERYFDFLKEYLIAAKNEGDSYDCHPPPCPVTPLDASTQTFTEAPPTPRSEDRECPTGCTARQEPRLLPEVVERSLLSLLFIPLLALAFLLVWKVRSRRHGDDLEENPGESGVFTGTEGTAPPLDAEISEKNMLNVIETV</sequence>
<keyword evidence="16 25" id="KW-0472">Membrane</keyword>
<dbReference type="OMA" id="EEAGMCW"/>
<evidence type="ECO:0000256" key="26">
    <source>
        <dbReference type="SAM" id="SignalP"/>
    </source>
</evidence>
<dbReference type="OrthoDB" id="8445223at2759"/>
<evidence type="ECO:0000256" key="22">
    <source>
        <dbReference type="ARBA" id="ARBA00032898"/>
    </source>
</evidence>
<evidence type="ECO:0000256" key="4">
    <source>
        <dbReference type="ARBA" id="ARBA00004510"/>
    </source>
</evidence>
<gene>
    <name evidence="27" type="primary">kitlga</name>
</gene>
<evidence type="ECO:0000256" key="17">
    <source>
        <dbReference type="ARBA" id="ARBA00023157"/>
    </source>
</evidence>
<dbReference type="PANTHER" id="PTHR11574:SF0">
    <property type="entry name" value="KIT LIGAND"/>
    <property type="match status" value="1"/>
</dbReference>
<dbReference type="InterPro" id="IPR003452">
    <property type="entry name" value="SCF"/>
</dbReference>
<evidence type="ECO:0000313" key="28">
    <source>
        <dbReference type="Proteomes" id="UP000472267"/>
    </source>
</evidence>
<comment type="similarity">
    <text evidence="6">Belongs to the SCF family.</text>
</comment>
<proteinExistence type="inferred from homology"/>
<reference evidence="27" key="1">
    <citation type="submission" date="2019-06" db="EMBL/GenBank/DDBJ databases">
        <authorList>
            <consortium name="Wellcome Sanger Institute Data Sharing"/>
        </authorList>
    </citation>
    <scope>NUCLEOTIDE SEQUENCE [LARGE SCALE GENOMIC DNA]</scope>
</reference>
<evidence type="ECO:0000256" key="20">
    <source>
        <dbReference type="ARBA" id="ARBA00023273"/>
    </source>
</evidence>
<reference evidence="27" key="2">
    <citation type="submission" date="2025-08" db="UniProtKB">
        <authorList>
            <consortium name="Ensembl"/>
        </authorList>
    </citation>
    <scope>IDENTIFICATION</scope>
</reference>
<dbReference type="Proteomes" id="UP000472267">
    <property type="component" value="Chromosome 7"/>
</dbReference>
<keyword evidence="20" id="KW-0966">Cell projection</keyword>
<evidence type="ECO:0000256" key="25">
    <source>
        <dbReference type="SAM" id="Phobius"/>
    </source>
</evidence>
<keyword evidence="17" id="KW-1015">Disulfide bond</keyword>
<evidence type="ECO:0000313" key="27">
    <source>
        <dbReference type="Ensembl" id="ENSSFAP00005050808.1"/>
    </source>
</evidence>
<evidence type="ECO:0000256" key="15">
    <source>
        <dbReference type="ARBA" id="ARBA00023030"/>
    </source>
</evidence>
<evidence type="ECO:0000256" key="23">
    <source>
        <dbReference type="ARBA" id="ARBA00033123"/>
    </source>
</evidence>